<dbReference type="EMBL" id="PYDT01000009">
    <property type="protein sequence ID" value="THU49120.1"/>
    <property type="molecule type" value="Genomic_DNA"/>
</dbReference>
<feature type="region of interest" description="Disordered" evidence="1">
    <location>
        <begin position="1"/>
        <end position="121"/>
    </location>
</feature>
<evidence type="ECO:0000313" key="2">
    <source>
        <dbReference type="EMBL" id="THU49120.1"/>
    </source>
</evidence>
<proteinExistence type="predicted"/>
<dbReference type="Proteomes" id="UP000317650">
    <property type="component" value="Chromosome 6"/>
</dbReference>
<name>A0A4S8IL18_MUSBA</name>
<protein>
    <submittedName>
        <fullName evidence="2">Uncharacterized protein</fullName>
    </submittedName>
</protein>
<evidence type="ECO:0000256" key="1">
    <source>
        <dbReference type="SAM" id="MobiDB-lite"/>
    </source>
</evidence>
<accession>A0A4S8IL18</accession>
<organism evidence="2 3">
    <name type="scientific">Musa balbisiana</name>
    <name type="common">Banana</name>
    <dbReference type="NCBI Taxonomy" id="52838"/>
    <lineage>
        <taxon>Eukaryota</taxon>
        <taxon>Viridiplantae</taxon>
        <taxon>Streptophyta</taxon>
        <taxon>Embryophyta</taxon>
        <taxon>Tracheophyta</taxon>
        <taxon>Spermatophyta</taxon>
        <taxon>Magnoliopsida</taxon>
        <taxon>Liliopsida</taxon>
        <taxon>Zingiberales</taxon>
        <taxon>Musaceae</taxon>
        <taxon>Musa</taxon>
    </lineage>
</organism>
<reference evidence="2 3" key="1">
    <citation type="journal article" date="2019" name="Nat. Plants">
        <title>Genome sequencing of Musa balbisiana reveals subgenome evolution and function divergence in polyploid bananas.</title>
        <authorList>
            <person name="Yao X."/>
        </authorList>
    </citation>
    <scope>NUCLEOTIDE SEQUENCE [LARGE SCALE GENOMIC DNA]</scope>
    <source>
        <strain evidence="3">cv. DH-PKW</strain>
        <tissue evidence="2">Leaves</tissue>
    </source>
</reference>
<comment type="caution">
    <text evidence="2">The sequence shown here is derived from an EMBL/GenBank/DDBJ whole genome shotgun (WGS) entry which is preliminary data.</text>
</comment>
<feature type="compositionally biased region" description="Basic and acidic residues" evidence="1">
    <location>
        <begin position="1"/>
        <end position="10"/>
    </location>
</feature>
<gene>
    <name evidence="2" type="ORF">C4D60_Mb06t06190</name>
</gene>
<keyword evidence="3" id="KW-1185">Reference proteome</keyword>
<sequence length="121" mass="13108">MAPTRSEMDGKSPTLSQKKGKGDSTGGSTCLRDHSKAAMISSRNRELSERVLPPARSRGPLRPLSQESTLRLNSAPAPPKKRPPTAACDETKRRAPAENGRIQPPDLDSLYATTLRRKSCA</sequence>
<evidence type="ECO:0000313" key="3">
    <source>
        <dbReference type="Proteomes" id="UP000317650"/>
    </source>
</evidence>
<dbReference type="AlphaFoldDB" id="A0A4S8IL18"/>